<dbReference type="InterPro" id="IPR000008">
    <property type="entry name" value="C2_dom"/>
</dbReference>
<evidence type="ECO:0000256" key="3">
    <source>
        <dbReference type="ARBA" id="ARBA00004246"/>
    </source>
</evidence>
<dbReference type="Pfam" id="PF07002">
    <property type="entry name" value="Copine"/>
    <property type="match status" value="1"/>
</dbReference>
<keyword evidence="9" id="KW-0677">Repeat</keyword>
<comment type="function">
    <text evidence="14">Calcium-dependent phospholipid-binding protein that plays a role in ERBB2-mediated tumor cell migration in response to growth factor heregulin stimulation.</text>
</comment>
<dbReference type="PANTHER" id="PTHR10857">
    <property type="entry name" value="COPINE"/>
    <property type="match status" value="1"/>
</dbReference>
<dbReference type="SMART" id="SM00239">
    <property type="entry name" value="C2"/>
    <property type="match status" value="2"/>
</dbReference>
<dbReference type="InterPro" id="IPR037768">
    <property type="entry name" value="C2B_Copine"/>
</dbReference>
<evidence type="ECO:0000256" key="15">
    <source>
        <dbReference type="ARBA" id="ARBA00065466"/>
    </source>
</evidence>
<evidence type="ECO:0000256" key="7">
    <source>
        <dbReference type="ARBA" id="ARBA00022553"/>
    </source>
</evidence>
<reference evidence="19" key="1">
    <citation type="submission" date="2021-06" db="EMBL/GenBank/DDBJ databases">
        <authorList>
            <person name="Hodson N. C."/>
            <person name="Mongue J. A."/>
            <person name="Jaron S. K."/>
        </authorList>
    </citation>
    <scope>NUCLEOTIDE SEQUENCE</scope>
</reference>
<accession>A0A8J2NSD0</accession>
<dbReference type="GO" id="GO:0005925">
    <property type="term" value="C:focal adhesion"/>
    <property type="evidence" value="ECO:0007669"/>
    <property type="project" value="UniProtKB-SubCell"/>
</dbReference>
<evidence type="ECO:0000256" key="8">
    <source>
        <dbReference type="ARBA" id="ARBA00022723"/>
    </source>
</evidence>
<evidence type="ECO:0000256" key="17">
    <source>
        <dbReference type="ARBA" id="ARBA00076171"/>
    </source>
</evidence>
<evidence type="ECO:0000256" key="10">
    <source>
        <dbReference type="ARBA" id="ARBA00022837"/>
    </source>
</evidence>
<comment type="subunit">
    <text evidence="15">Monomer. Interacts with ERBB2 (preferentially with the tyrosine phosphorylated form); this interaction occurs at the cell membrane and is increased in a growth factor heregulin-dependent manner. Interacts with SHC1; this interaction may mediate the binding of CPNE3 with ERBB2. Interacts with RACK1.</text>
</comment>
<dbReference type="AlphaFoldDB" id="A0A8J2NSD0"/>
<dbReference type="InterPro" id="IPR010734">
    <property type="entry name" value="Copine_C"/>
</dbReference>
<dbReference type="PROSITE" id="PS50004">
    <property type="entry name" value="C2"/>
    <property type="match status" value="2"/>
</dbReference>
<keyword evidence="20" id="KW-1185">Reference proteome</keyword>
<protein>
    <recommendedName>
        <fullName evidence="16">Copine-3</fullName>
    </recommendedName>
    <alternativeName>
        <fullName evidence="17">Copine III</fullName>
    </alternativeName>
</protein>
<dbReference type="GO" id="GO:0071277">
    <property type="term" value="P:cellular response to calcium ion"/>
    <property type="evidence" value="ECO:0007669"/>
    <property type="project" value="TreeGrafter"/>
</dbReference>
<dbReference type="CDD" id="cd04048">
    <property type="entry name" value="C2A_Copine"/>
    <property type="match status" value="1"/>
</dbReference>
<evidence type="ECO:0000256" key="9">
    <source>
        <dbReference type="ARBA" id="ARBA00022737"/>
    </source>
</evidence>
<keyword evidence="8" id="KW-0479">Metal-binding</keyword>
<evidence type="ECO:0000256" key="1">
    <source>
        <dbReference type="ARBA" id="ARBA00004123"/>
    </source>
</evidence>
<evidence type="ECO:0000256" key="4">
    <source>
        <dbReference type="ARBA" id="ARBA00004496"/>
    </source>
</evidence>
<feature type="domain" description="C2" evidence="18">
    <location>
        <begin position="1"/>
        <end position="129"/>
    </location>
</feature>
<dbReference type="GO" id="GO:0005544">
    <property type="term" value="F:calcium-dependent phospholipid binding"/>
    <property type="evidence" value="ECO:0007669"/>
    <property type="project" value="InterPro"/>
</dbReference>
<evidence type="ECO:0000313" key="20">
    <source>
        <dbReference type="Proteomes" id="UP000708208"/>
    </source>
</evidence>
<dbReference type="PANTHER" id="PTHR10857:SF106">
    <property type="entry name" value="C2 DOMAIN-CONTAINING PROTEIN"/>
    <property type="match status" value="1"/>
</dbReference>
<dbReference type="Pfam" id="PF00168">
    <property type="entry name" value="C2"/>
    <property type="match status" value="2"/>
</dbReference>
<dbReference type="Proteomes" id="UP000708208">
    <property type="component" value="Unassembled WGS sequence"/>
</dbReference>
<dbReference type="GO" id="GO:0046872">
    <property type="term" value="F:metal ion binding"/>
    <property type="evidence" value="ECO:0007669"/>
    <property type="project" value="UniProtKB-KW"/>
</dbReference>
<evidence type="ECO:0000256" key="6">
    <source>
        <dbReference type="ARBA" id="ARBA00022490"/>
    </source>
</evidence>
<feature type="domain" description="C2" evidence="18">
    <location>
        <begin position="136"/>
        <end position="262"/>
    </location>
</feature>
<evidence type="ECO:0000256" key="14">
    <source>
        <dbReference type="ARBA" id="ARBA00058857"/>
    </source>
</evidence>
<organism evidence="19 20">
    <name type="scientific">Allacma fusca</name>
    <dbReference type="NCBI Taxonomy" id="39272"/>
    <lineage>
        <taxon>Eukaryota</taxon>
        <taxon>Metazoa</taxon>
        <taxon>Ecdysozoa</taxon>
        <taxon>Arthropoda</taxon>
        <taxon>Hexapoda</taxon>
        <taxon>Collembola</taxon>
        <taxon>Symphypleona</taxon>
        <taxon>Sminthuridae</taxon>
        <taxon>Allacma</taxon>
    </lineage>
</organism>
<proteinExistence type="predicted"/>
<evidence type="ECO:0000256" key="13">
    <source>
        <dbReference type="ARBA" id="ARBA00023242"/>
    </source>
</evidence>
<keyword evidence="10" id="KW-0106">Calcium</keyword>
<evidence type="ECO:0000256" key="5">
    <source>
        <dbReference type="ARBA" id="ARBA00022475"/>
    </source>
</evidence>
<evidence type="ECO:0000313" key="19">
    <source>
        <dbReference type="EMBL" id="CAG7668662.1"/>
    </source>
</evidence>
<evidence type="ECO:0000256" key="2">
    <source>
        <dbReference type="ARBA" id="ARBA00004236"/>
    </source>
</evidence>
<keyword evidence="11" id="KW-0965">Cell junction</keyword>
<dbReference type="InterPro" id="IPR002035">
    <property type="entry name" value="VWF_A"/>
</dbReference>
<keyword evidence="7" id="KW-0597">Phosphoprotein</keyword>
<comment type="subcellular location">
    <subcellularLocation>
        <location evidence="3">Cell junction</location>
        <location evidence="3">Focal adhesion</location>
    </subcellularLocation>
    <subcellularLocation>
        <location evidence="2">Cell membrane</location>
    </subcellularLocation>
    <subcellularLocation>
        <location evidence="4">Cytoplasm</location>
    </subcellularLocation>
    <subcellularLocation>
        <location evidence="1">Nucleus</location>
    </subcellularLocation>
</comment>
<dbReference type="GO" id="GO:0005886">
    <property type="term" value="C:plasma membrane"/>
    <property type="evidence" value="ECO:0007669"/>
    <property type="project" value="UniProtKB-SubCell"/>
</dbReference>
<evidence type="ECO:0000259" key="18">
    <source>
        <dbReference type="PROSITE" id="PS50004"/>
    </source>
</evidence>
<name>A0A8J2NSD0_9HEXA</name>
<keyword evidence="12" id="KW-0472">Membrane</keyword>
<dbReference type="CDD" id="cd04047">
    <property type="entry name" value="C2B_Copine"/>
    <property type="match status" value="1"/>
</dbReference>
<evidence type="ECO:0000256" key="11">
    <source>
        <dbReference type="ARBA" id="ARBA00022949"/>
    </source>
</evidence>
<evidence type="ECO:0000256" key="12">
    <source>
        <dbReference type="ARBA" id="ARBA00023136"/>
    </source>
</evidence>
<keyword evidence="5" id="KW-1003">Cell membrane</keyword>
<dbReference type="OrthoDB" id="5855668at2759"/>
<dbReference type="FunFam" id="2.60.40.150:FF:000042">
    <property type="entry name" value="Copine 3"/>
    <property type="match status" value="1"/>
</dbReference>
<comment type="caution">
    <text evidence="19">The sequence shown here is derived from an EMBL/GenBank/DDBJ whole genome shotgun (WGS) entry which is preliminary data.</text>
</comment>
<evidence type="ECO:0000256" key="16">
    <source>
        <dbReference type="ARBA" id="ARBA00074834"/>
    </source>
</evidence>
<dbReference type="InterPro" id="IPR045052">
    <property type="entry name" value="Copine"/>
</dbReference>
<dbReference type="SMART" id="SM00327">
    <property type="entry name" value="VWA"/>
    <property type="match status" value="1"/>
</dbReference>
<keyword evidence="13" id="KW-0539">Nucleus</keyword>
<keyword evidence="6" id="KW-0963">Cytoplasm</keyword>
<dbReference type="EMBL" id="CAJVCH010010930">
    <property type="protein sequence ID" value="CAG7668662.1"/>
    <property type="molecule type" value="Genomic_DNA"/>
</dbReference>
<dbReference type="GO" id="GO:0005634">
    <property type="term" value="C:nucleus"/>
    <property type="evidence" value="ECO:0007669"/>
    <property type="project" value="UniProtKB-SubCell"/>
</dbReference>
<dbReference type="GO" id="GO:0005737">
    <property type="term" value="C:cytoplasm"/>
    <property type="evidence" value="ECO:0007669"/>
    <property type="project" value="UniProtKB-SubCell"/>
</dbReference>
<sequence length="580" mass="65324">MSIANTDSGIPAVGKLVSVIELRVSARSLLDRDTFSKSDPVCVLYMKEYRTSEWVEVGRTEQVKNNLNPSWNKKFLVDYRFEERQLLKFSVYDWDGNSYSLSAHDYLGCCECSLGEIVAAPNKKFERNMVLPPQFGGKTSLITVVAEELGANKEIVHFKINGRKLDKKDFLGKSDPYLVISKLMDDGSWAIAHKTEVIKNTLNPDWRPFSLRVASLTSSKPERNLRFQVYDWDSDGSSDFIGEFELTYLELLTSAKDGRASYPVINPAKKAKKKKSYNNSGTLNIESMRIEEEKTFLDYIQSGIQLHFTVAVDFTASNGDPSHPQSLHYRNSGFDNQYSLAIKSVGEIIQDYDSDKLFPAMGFGAKVPPSTVVSHEFFLNGNPENPFCQGVAGILEAYYHSLNTVQLYGPTYFAPVINHVARFAATYQDGQNYFVLLIITDGIICDMDATKESIINASHLPMSIIIVGVGQEDFSAMEFLDSDGRVLRHNGKSAARDIVQFVELRKFFSPGTNFTNMYKLQRFVARYGNNQQETKQVLAKEVLAEIPGQSAEALFRCNVDQMNALWLKIQLLYLSPTNAY</sequence>
<dbReference type="FunFam" id="2.60.40.150:FF:000099">
    <property type="entry name" value="Copine 3"/>
    <property type="match status" value="1"/>
</dbReference>
<gene>
    <name evidence="19" type="ORF">AFUS01_LOCUS1937</name>
</gene>